<dbReference type="SUPFAM" id="SSF48230">
    <property type="entry name" value="Chondroitin AC/alginate lyase"/>
    <property type="match status" value="1"/>
</dbReference>
<accession>G8UKA2</accession>
<dbReference type="PANTHER" id="PTHR38045:SF1">
    <property type="entry name" value="HEPARINASE II_III-LIKE PROTEIN"/>
    <property type="match status" value="1"/>
</dbReference>
<proteinExistence type="predicted"/>
<organism evidence="1 2">
    <name type="scientific">Tannerella forsythia (strain ATCC 43037 / JCM 10827 / CCUG 21028 A / KCTC 5666 / FDC 338)</name>
    <name type="common">Bacteroides forsythus</name>
    <dbReference type="NCBI Taxonomy" id="203275"/>
    <lineage>
        <taxon>Bacteria</taxon>
        <taxon>Pseudomonadati</taxon>
        <taxon>Bacteroidota</taxon>
        <taxon>Bacteroidia</taxon>
        <taxon>Bacteroidales</taxon>
        <taxon>Tannerellaceae</taxon>
        <taxon>Tannerella</taxon>
    </lineage>
</organism>
<dbReference type="Proteomes" id="UP000005436">
    <property type="component" value="Chromosome"/>
</dbReference>
<reference evidence="2" key="1">
    <citation type="submission" date="2011-12" db="EMBL/GenBank/DDBJ databases">
        <title>Complete sequence of Tannerella forsythia ATCC 43037.</title>
        <authorList>
            <person name="Dewhirst F."/>
            <person name="Tanner A."/>
            <person name="Izard J."/>
            <person name="Brinkac L."/>
            <person name="Durkin A.S."/>
            <person name="Hostetler J."/>
            <person name="Shetty J."/>
            <person name="Torralba M."/>
            <person name="Gill S."/>
            <person name="Nelson K."/>
        </authorList>
    </citation>
    <scope>NUCLEOTIDE SEQUENCE [LARGE SCALE GENOMIC DNA]</scope>
    <source>
        <strain evidence="2">ATCC 43037 / JCM 10827 / CCUG 33226 / KCTC 5666 / FDC 338</strain>
    </source>
</reference>
<protein>
    <submittedName>
        <fullName evidence="1">Uncharacterized protein</fullName>
    </submittedName>
</protein>
<dbReference type="PANTHER" id="PTHR38045">
    <property type="entry name" value="CHROMOSOME 1, WHOLE GENOME SHOTGUN SEQUENCE"/>
    <property type="match status" value="1"/>
</dbReference>
<dbReference type="PATRIC" id="fig|203275.8.peg.1226"/>
<dbReference type="HOGENOM" id="CLU_1554542_0_0_10"/>
<sequence>MLFKGEENEIKQMIDNHPEWQKMHNLILRECDVLLKGPDLERKMQGVSMLKVSREMWKHAFYLSYAYRMTGDKRYARKVERDMLTVCRFSNWNPEHCLDGAEMTRGVAFGYDWFYDELSESSRCPGSRPNPPAACRNGLHLQHRHTENTNFALTSQRARPTVDSRSIRSGNR</sequence>
<gene>
    <name evidence="1" type="ordered locus">BFO_1362</name>
</gene>
<dbReference type="STRING" id="203275.BFO_1362"/>
<dbReference type="EMBL" id="CP003191">
    <property type="protein sequence ID" value="AEW19984.1"/>
    <property type="molecule type" value="Genomic_DNA"/>
</dbReference>
<dbReference type="AlphaFoldDB" id="G8UKA2"/>
<evidence type="ECO:0000313" key="1">
    <source>
        <dbReference type="EMBL" id="AEW19984.1"/>
    </source>
</evidence>
<dbReference type="eggNOG" id="COG4225">
    <property type="taxonomic scope" value="Bacteria"/>
</dbReference>
<keyword evidence="2" id="KW-1185">Reference proteome</keyword>
<dbReference type="Gene3D" id="1.50.10.100">
    <property type="entry name" value="Chondroitin AC/alginate lyase"/>
    <property type="match status" value="1"/>
</dbReference>
<name>G8UKA2_TANFA</name>
<dbReference type="KEGG" id="tfo:BFO_1362"/>
<dbReference type="InterPro" id="IPR008929">
    <property type="entry name" value="Chondroitin_lyas"/>
</dbReference>
<evidence type="ECO:0000313" key="2">
    <source>
        <dbReference type="Proteomes" id="UP000005436"/>
    </source>
</evidence>